<comment type="domain">
    <text evidence="7">The DHHC domain is required for palmitoyltransferase activity.</text>
</comment>
<comment type="catalytic activity">
    <reaction evidence="7">
        <text>L-cysteinyl-[protein] + hexadecanoyl-CoA = S-hexadecanoyl-L-cysteinyl-[protein] + CoA</text>
        <dbReference type="Rhea" id="RHEA:36683"/>
        <dbReference type="Rhea" id="RHEA-COMP:10131"/>
        <dbReference type="Rhea" id="RHEA-COMP:11032"/>
        <dbReference type="ChEBI" id="CHEBI:29950"/>
        <dbReference type="ChEBI" id="CHEBI:57287"/>
        <dbReference type="ChEBI" id="CHEBI:57379"/>
        <dbReference type="ChEBI" id="CHEBI:74151"/>
        <dbReference type="EC" id="2.3.1.225"/>
    </reaction>
</comment>
<gene>
    <name evidence="9" type="ORF">ACHAW5_004508</name>
</gene>
<evidence type="ECO:0000256" key="6">
    <source>
        <dbReference type="ARBA" id="ARBA00023315"/>
    </source>
</evidence>
<keyword evidence="10" id="KW-1185">Reference proteome</keyword>
<sequence>MYDFDHNEQLGGNGLTKASTIEEQYHSEREQAKLRHWKESDFAAGLVEPTWSDELENYRRKGCCCCPPDSEAMGQIFHEEIDPGCGCIYLSAVVCSRLGAGRIGNMAVLKERYVMVEADDDGDDECEEGAGGERVDGFVDEEEGGLSLHQRNSTSNSNTGGGNKILAAKTKRLVRKREIQLVLGPFWPMLLFITYPLIFGVSAWTFYIGIPGKPWFVQLGWALLTLQLIRSLFNTGFRDPGIVKRHTNPPPVQDDSALAADNNSRIRRRIGFRSGNEEGPWRWTDQVQSYRPKNSMYCTDCKVVVEEFDHTCPWTGTAIGKKNMGSFQMFVGLVFGCLIMDIFLLTTGGMI</sequence>
<accession>A0ABD3N6N5</accession>
<comment type="caution">
    <text evidence="9">The sequence shown here is derived from an EMBL/GenBank/DDBJ whole genome shotgun (WGS) entry which is preliminary data.</text>
</comment>
<dbReference type="EMBL" id="JALLAZ020001607">
    <property type="protein sequence ID" value="KAL3771299.1"/>
    <property type="molecule type" value="Genomic_DNA"/>
</dbReference>
<protein>
    <recommendedName>
        <fullName evidence="7">Palmitoyltransferase</fullName>
        <ecNumber evidence="7">2.3.1.225</ecNumber>
    </recommendedName>
</protein>
<dbReference type="AlphaFoldDB" id="A0ABD3N6N5"/>
<dbReference type="PANTHER" id="PTHR22883:SF203">
    <property type="entry name" value="PALMITOYLTRANSFERASE"/>
    <property type="match status" value="1"/>
</dbReference>
<keyword evidence="4 7" id="KW-1133">Transmembrane helix</keyword>
<keyword evidence="5 7" id="KW-0472">Membrane</keyword>
<dbReference type="Proteomes" id="UP001530315">
    <property type="component" value="Unassembled WGS sequence"/>
</dbReference>
<dbReference type="InterPro" id="IPR001594">
    <property type="entry name" value="Palmitoyltrfase_DHHC"/>
</dbReference>
<keyword evidence="2 7" id="KW-0808">Transferase</keyword>
<evidence type="ECO:0000256" key="5">
    <source>
        <dbReference type="ARBA" id="ARBA00023136"/>
    </source>
</evidence>
<keyword evidence="3 7" id="KW-0812">Transmembrane</keyword>
<dbReference type="GO" id="GO:0019706">
    <property type="term" value="F:protein-cysteine S-palmitoyltransferase activity"/>
    <property type="evidence" value="ECO:0007669"/>
    <property type="project" value="UniProtKB-EC"/>
</dbReference>
<evidence type="ECO:0000313" key="10">
    <source>
        <dbReference type="Proteomes" id="UP001530315"/>
    </source>
</evidence>
<reference evidence="9 10" key="1">
    <citation type="submission" date="2024-10" db="EMBL/GenBank/DDBJ databases">
        <title>Updated reference genomes for cyclostephanoid diatoms.</title>
        <authorList>
            <person name="Roberts W.R."/>
            <person name="Alverson A.J."/>
        </authorList>
    </citation>
    <scope>NUCLEOTIDE SEQUENCE [LARGE SCALE GENOMIC DNA]</scope>
    <source>
        <strain evidence="9 10">AJA276-08</strain>
    </source>
</reference>
<dbReference type="PANTHER" id="PTHR22883">
    <property type="entry name" value="ZINC FINGER DHHC DOMAIN CONTAINING PROTEIN"/>
    <property type="match status" value="1"/>
</dbReference>
<dbReference type="EC" id="2.3.1.225" evidence="7"/>
<keyword evidence="6 7" id="KW-0012">Acyltransferase</keyword>
<feature type="transmembrane region" description="Helical" evidence="7">
    <location>
        <begin position="330"/>
        <end position="350"/>
    </location>
</feature>
<feature type="transmembrane region" description="Helical" evidence="7">
    <location>
        <begin position="215"/>
        <end position="233"/>
    </location>
</feature>
<evidence type="ECO:0000256" key="1">
    <source>
        <dbReference type="ARBA" id="ARBA00004141"/>
    </source>
</evidence>
<evidence type="ECO:0000256" key="7">
    <source>
        <dbReference type="RuleBase" id="RU079119"/>
    </source>
</evidence>
<dbReference type="InterPro" id="IPR039859">
    <property type="entry name" value="PFA4/ZDH16/20/ERF2-like"/>
</dbReference>
<feature type="domain" description="Palmitoyltransferase DHHC" evidence="8">
    <location>
        <begin position="281"/>
        <end position="344"/>
    </location>
</feature>
<organism evidence="9 10">
    <name type="scientific">Stephanodiscus triporus</name>
    <dbReference type="NCBI Taxonomy" id="2934178"/>
    <lineage>
        <taxon>Eukaryota</taxon>
        <taxon>Sar</taxon>
        <taxon>Stramenopiles</taxon>
        <taxon>Ochrophyta</taxon>
        <taxon>Bacillariophyta</taxon>
        <taxon>Coscinodiscophyceae</taxon>
        <taxon>Thalassiosirophycidae</taxon>
        <taxon>Stephanodiscales</taxon>
        <taxon>Stephanodiscaceae</taxon>
        <taxon>Stephanodiscus</taxon>
    </lineage>
</organism>
<evidence type="ECO:0000313" key="9">
    <source>
        <dbReference type="EMBL" id="KAL3771299.1"/>
    </source>
</evidence>
<evidence type="ECO:0000256" key="3">
    <source>
        <dbReference type="ARBA" id="ARBA00022692"/>
    </source>
</evidence>
<feature type="transmembrane region" description="Helical" evidence="7">
    <location>
        <begin position="181"/>
        <end position="209"/>
    </location>
</feature>
<evidence type="ECO:0000259" key="8">
    <source>
        <dbReference type="Pfam" id="PF01529"/>
    </source>
</evidence>
<dbReference type="Pfam" id="PF01529">
    <property type="entry name" value="DHHC"/>
    <property type="match status" value="1"/>
</dbReference>
<dbReference type="PROSITE" id="PS50216">
    <property type="entry name" value="DHHC"/>
    <property type="match status" value="1"/>
</dbReference>
<name>A0ABD3N6N5_9STRA</name>
<proteinExistence type="inferred from homology"/>
<evidence type="ECO:0000256" key="4">
    <source>
        <dbReference type="ARBA" id="ARBA00022989"/>
    </source>
</evidence>
<comment type="subcellular location">
    <subcellularLocation>
        <location evidence="1">Membrane</location>
        <topology evidence="1">Multi-pass membrane protein</topology>
    </subcellularLocation>
</comment>
<dbReference type="GO" id="GO:0016020">
    <property type="term" value="C:membrane"/>
    <property type="evidence" value="ECO:0007669"/>
    <property type="project" value="UniProtKB-SubCell"/>
</dbReference>
<evidence type="ECO:0000256" key="2">
    <source>
        <dbReference type="ARBA" id="ARBA00022679"/>
    </source>
</evidence>
<comment type="similarity">
    <text evidence="7">Belongs to the DHHC palmitoyltransferase family.</text>
</comment>